<reference evidence="2" key="1">
    <citation type="submission" date="2022-12" db="EMBL/GenBank/DDBJ databases">
        <authorList>
            <person name="Petersen C."/>
        </authorList>
    </citation>
    <scope>NUCLEOTIDE SEQUENCE</scope>
    <source>
        <strain evidence="2">IBT 15544</strain>
    </source>
</reference>
<dbReference type="Proteomes" id="UP001150904">
    <property type="component" value="Unassembled WGS sequence"/>
</dbReference>
<evidence type="ECO:0000256" key="1">
    <source>
        <dbReference type="SAM" id="MobiDB-lite"/>
    </source>
</evidence>
<feature type="compositionally biased region" description="Polar residues" evidence="1">
    <location>
        <begin position="327"/>
        <end position="338"/>
    </location>
</feature>
<gene>
    <name evidence="2" type="ORF">N7498_008414</name>
</gene>
<accession>A0A9W9JFA9</accession>
<evidence type="ECO:0000313" key="2">
    <source>
        <dbReference type="EMBL" id="KAJ5194976.1"/>
    </source>
</evidence>
<name>A0A9W9JFA9_9EURO</name>
<reference evidence="2" key="2">
    <citation type="journal article" date="2023" name="IMA Fungus">
        <title>Comparative genomic study of the Penicillium genus elucidates a diverse pangenome and 15 lateral gene transfer events.</title>
        <authorList>
            <person name="Petersen C."/>
            <person name="Sorensen T."/>
            <person name="Nielsen M.R."/>
            <person name="Sondergaard T.E."/>
            <person name="Sorensen J.L."/>
            <person name="Fitzpatrick D.A."/>
            <person name="Frisvad J.C."/>
            <person name="Nielsen K.L."/>
        </authorList>
    </citation>
    <scope>NUCLEOTIDE SEQUENCE</scope>
    <source>
        <strain evidence="2">IBT 15544</strain>
    </source>
</reference>
<feature type="region of interest" description="Disordered" evidence="1">
    <location>
        <begin position="594"/>
        <end position="637"/>
    </location>
</feature>
<feature type="compositionally biased region" description="Low complexity" evidence="1">
    <location>
        <begin position="191"/>
        <end position="215"/>
    </location>
</feature>
<comment type="caution">
    <text evidence="2">The sequence shown here is derived from an EMBL/GenBank/DDBJ whole genome shotgun (WGS) entry which is preliminary data.</text>
</comment>
<sequence>MVALKKLFLHERISRPSTSIGSGDMESDEPYFSGAEVQNNPAAAHLSVTPASPGLPSPGLKVSQSMDVNDHFEQIDKQFGDLHHLTETARPPSSQSQLSPFLSENFAIPRVQNSRHIDLLDAISASERYRQENNRPVVSSPSSPYNEDVAERNMTRFLRIQHRSGLASSRILSALYQEDVADRNIAKYGGSRSSSSLSCRSSPPAPGSEGAASGDGSRRRGPGKRFPVKPSWASDDDSRARSVSPDAMSTASSRMSQLTNLIRQQRSAPSLSPDETAATQEDGHAPVDPLPAGQRLGIPPAYKQGKRWSTIPLPDSPTLPTPIGDSGDSSNATGGSRSPTPTGKPPAPTARSSSLTSKSLSPPPPSGSKSRKNVRDLSINTQLAASGRPKIVHRAIQPPTPSNNDIKRAASIAEVIGTSLPASSPVSQSPTAPSPRFKVSEMMDLFNKAYMSSHVVSSHPTYETLQDAIVREINSHEAFRNVPVPTSGPPFTPTSAQNFDPTVTNVGLNHSASVGSISKLMRKNSFKKHKRSSESRRSISTSVLRRVGSSPAQRRHTDAPPPTPGFLADIERQRQAAHPNTGEELTYMDVLTRAGNDKPSTSHSKKTASRKRGHSASTSSLPAFARSNPDRPNTTGTVYTMQAHSTSQDSQNEHEDADDDILHLPSVSISPPRVQIEGVDENNVRYVIDSSTRVDAEKLMNWPQRSRRANGPQSGCERSLSPLSRARMQLRGSRSVETY</sequence>
<protein>
    <submittedName>
        <fullName evidence="2">Uncharacterized protein</fullName>
    </submittedName>
</protein>
<dbReference type="AlphaFoldDB" id="A0A9W9JFA9"/>
<evidence type="ECO:0000313" key="3">
    <source>
        <dbReference type="Proteomes" id="UP001150904"/>
    </source>
</evidence>
<dbReference type="EMBL" id="JAPQKR010000015">
    <property type="protein sequence ID" value="KAJ5194976.1"/>
    <property type="molecule type" value="Genomic_DNA"/>
</dbReference>
<dbReference type="OrthoDB" id="4524386at2759"/>
<feature type="region of interest" description="Disordered" evidence="1">
    <location>
        <begin position="521"/>
        <end position="567"/>
    </location>
</feature>
<proteinExistence type="predicted"/>
<feature type="compositionally biased region" description="Basic residues" evidence="1">
    <location>
        <begin position="603"/>
        <end position="614"/>
    </location>
</feature>
<feature type="compositionally biased region" description="Basic residues" evidence="1">
    <location>
        <begin position="521"/>
        <end position="531"/>
    </location>
</feature>
<feature type="region of interest" description="Disordered" evidence="1">
    <location>
        <begin position="188"/>
        <end position="407"/>
    </location>
</feature>
<feature type="region of interest" description="Disordered" evidence="1">
    <location>
        <begin position="703"/>
        <end position="739"/>
    </location>
</feature>
<dbReference type="GeneID" id="83182777"/>
<keyword evidence="3" id="KW-1185">Reference proteome</keyword>
<organism evidence="2 3">
    <name type="scientific">Penicillium cinerascens</name>
    <dbReference type="NCBI Taxonomy" id="70096"/>
    <lineage>
        <taxon>Eukaryota</taxon>
        <taxon>Fungi</taxon>
        <taxon>Dikarya</taxon>
        <taxon>Ascomycota</taxon>
        <taxon>Pezizomycotina</taxon>
        <taxon>Eurotiomycetes</taxon>
        <taxon>Eurotiomycetidae</taxon>
        <taxon>Eurotiales</taxon>
        <taxon>Aspergillaceae</taxon>
        <taxon>Penicillium</taxon>
    </lineage>
</organism>
<feature type="compositionally biased region" description="Polar residues" evidence="1">
    <location>
        <begin position="249"/>
        <end position="270"/>
    </location>
</feature>
<feature type="compositionally biased region" description="Low complexity" evidence="1">
    <location>
        <begin position="349"/>
        <end position="360"/>
    </location>
</feature>
<dbReference type="RefSeq" id="XP_058305464.1">
    <property type="nucleotide sequence ID" value="XM_058455476.1"/>
</dbReference>